<protein>
    <submittedName>
        <fullName evidence="1">Glycosyltransferase family 8 protein</fullName>
    </submittedName>
</protein>
<dbReference type="Gene3D" id="3.90.550.10">
    <property type="entry name" value="Spore Coat Polysaccharide Biosynthesis Protein SpsA, Chain A"/>
    <property type="match status" value="1"/>
</dbReference>
<evidence type="ECO:0000313" key="1">
    <source>
        <dbReference type="EMBL" id="KAF2725698.1"/>
    </source>
</evidence>
<gene>
    <name evidence="1" type="ORF">K431DRAFT_260585</name>
</gene>
<reference evidence="1" key="1">
    <citation type="journal article" date="2020" name="Stud. Mycol.">
        <title>101 Dothideomycetes genomes: a test case for predicting lifestyles and emergence of pathogens.</title>
        <authorList>
            <person name="Haridas S."/>
            <person name="Albert R."/>
            <person name="Binder M."/>
            <person name="Bloem J."/>
            <person name="Labutti K."/>
            <person name="Salamov A."/>
            <person name="Andreopoulos B."/>
            <person name="Baker S."/>
            <person name="Barry K."/>
            <person name="Bills G."/>
            <person name="Bluhm B."/>
            <person name="Cannon C."/>
            <person name="Castanera R."/>
            <person name="Culley D."/>
            <person name="Daum C."/>
            <person name="Ezra D."/>
            <person name="Gonzalez J."/>
            <person name="Henrissat B."/>
            <person name="Kuo A."/>
            <person name="Liang C."/>
            <person name="Lipzen A."/>
            <person name="Lutzoni F."/>
            <person name="Magnuson J."/>
            <person name="Mondo S."/>
            <person name="Nolan M."/>
            <person name="Ohm R."/>
            <person name="Pangilinan J."/>
            <person name="Park H.-J."/>
            <person name="Ramirez L."/>
            <person name="Alfaro M."/>
            <person name="Sun H."/>
            <person name="Tritt A."/>
            <person name="Yoshinaga Y."/>
            <person name="Zwiers L.-H."/>
            <person name="Turgeon B."/>
            <person name="Goodwin S."/>
            <person name="Spatafora J."/>
            <person name="Crous P."/>
            <person name="Grigoriev I."/>
        </authorList>
    </citation>
    <scope>NUCLEOTIDE SEQUENCE</scope>
    <source>
        <strain evidence="1">CBS 116435</strain>
    </source>
</reference>
<name>A0A9P4UUG1_9PEZI</name>
<dbReference type="Proteomes" id="UP000799441">
    <property type="component" value="Unassembled WGS sequence"/>
</dbReference>
<keyword evidence="2" id="KW-1185">Reference proteome</keyword>
<evidence type="ECO:0000313" key="2">
    <source>
        <dbReference type="Proteomes" id="UP000799441"/>
    </source>
</evidence>
<dbReference type="InterPro" id="IPR029044">
    <property type="entry name" value="Nucleotide-diphossugar_trans"/>
</dbReference>
<proteinExistence type="predicted"/>
<dbReference type="InterPro" id="IPR050587">
    <property type="entry name" value="GNT1/Glycosyltrans_8"/>
</dbReference>
<dbReference type="AlphaFoldDB" id="A0A9P4UUG1"/>
<dbReference type="OrthoDB" id="2014201at2759"/>
<sequence>MTKGSSTRGILVCIFCFVASCLVTWSVRSSFHNTRFGPSLRHQKLGTGQQLPTNGPKVAYATLLAANQDPDAHDDFGKDGYFLGVRLLAYQLLHSQSAGTNHSIPLIVMCTKGVSKRKRDRLEKDGATVIVVNKLKSDMGQSADEKLVEVMTKLHLFEMVEYNKICFIDADTLITANLDGVFYDEATLTQPTLTDLAEVKADEGPLPRTYMFATHADFWGYDHPYPPPTDSVYLNCGFSVFTPSKRLYSYYTSLLQLPGRFGPSFPEQDLFNYAHRRDGNMPWKPLWYGWNVNWPTENDWKGGAKSFHAKFWDGDAGHDPVLKQLWERQRSEMEGFYRGREIGEGRN</sequence>
<accession>A0A9P4UUG1</accession>
<dbReference type="PANTHER" id="PTHR11183">
    <property type="entry name" value="GLYCOGENIN SUBFAMILY MEMBER"/>
    <property type="match status" value="1"/>
</dbReference>
<comment type="caution">
    <text evidence="1">The sequence shown here is derived from an EMBL/GenBank/DDBJ whole genome shotgun (WGS) entry which is preliminary data.</text>
</comment>
<dbReference type="PROSITE" id="PS51257">
    <property type="entry name" value="PROKAR_LIPOPROTEIN"/>
    <property type="match status" value="1"/>
</dbReference>
<organism evidence="1 2">
    <name type="scientific">Polychaeton citri CBS 116435</name>
    <dbReference type="NCBI Taxonomy" id="1314669"/>
    <lineage>
        <taxon>Eukaryota</taxon>
        <taxon>Fungi</taxon>
        <taxon>Dikarya</taxon>
        <taxon>Ascomycota</taxon>
        <taxon>Pezizomycotina</taxon>
        <taxon>Dothideomycetes</taxon>
        <taxon>Dothideomycetidae</taxon>
        <taxon>Capnodiales</taxon>
        <taxon>Capnodiaceae</taxon>
        <taxon>Polychaeton</taxon>
    </lineage>
</organism>
<dbReference type="SUPFAM" id="SSF53448">
    <property type="entry name" value="Nucleotide-diphospho-sugar transferases"/>
    <property type="match status" value="1"/>
</dbReference>
<dbReference type="EMBL" id="MU003767">
    <property type="protein sequence ID" value="KAF2725698.1"/>
    <property type="molecule type" value="Genomic_DNA"/>
</dbReference>